<reference evidence="2" key="1">
    <citation type="journal article" date="2015" name="Nature">
        <title>Complex archaea that bridge the gap between prokaryotes and eukaryotes.</title>
        <authorList>
            <person name="Spang A."/>
            <person name="Saw J.H."/>
            <person name="Jorgensen S.L."/>
            <person name="Zaremba-Niedzwiedzka K."/>
            <person name="Martijn J."/>
            <person name="Lind A.E."/>
            <person name="van Eijk R."/>
            <person name="Schleper C."/>
            <person name="Guy L."/>
            <person name="Ettema T.J."/>
        </authorList>
    </citation>
    <scope>NUCLEOTIDE SEQUENCE</scope>
</reference>
<feature type="transmembrane region" description="Helical" evidence="1">
    <location>
        <begin position="37"/>
        <end position="56"/>
    </location>
</feature>
<evidence type="ECO:0000313" key="2">
    <source>
        <dbReference type="EMBL" id="KKN98766.1"/>
    </source>
</evidence>
<feature type="transmembrane region" description="Helical" evidence="1">
    <location>
        <begin position="63"/>
        <end position="82"/>
    </location>
</feature>
<organism evidence="2">
    <name type="scientific">marine sediment metagenome</name>
    <dbReference type="NCBI Taxonomy" id="412755"/>
    <lineage>
        <taxon>unclassified sequences</taxon>
        <taxon>metagenomes</taxon>
        <taxon>ecological metagenomes</taxon>
    </lineage>
</organism>
<protein>
    <submittedName>
        <fullName evidence="2">Uncharacterized protein</fullName>
    </submittedName>
</protein>
<keyword evidence="1" id="KW-0812">Transmembrane</keyword>
<proteinExistence type="predicted"/>
<dbReference type="AlphaFoldDB" id="A0A0F9XI09"/>
<keyword evidence="1" id="KW-0472">Membrane</keyword>
<sequence>MITYFAAVSFLVLSSEAYVKSNCVTRRPPRDTIAEFAYNFIGAFIAPVIVVALFFWGFFAFSWWVPLLAVAGCSFAISKIFSQLMSDYSTAFVLAAFPAGVLCATYSVFLTL</sequence>
<name>A0A0F9XI09_9ZZZZ</name>
<feature type="transmembrane region" description="Helical" evidence="1">
    <location>
        <begin position="88"/>
        <end position="109"/>
    </location>
</feature>
<evidence type="ECO:0000256" key="1">
    <source>
        <dbReference type="SAM" id="Phobius"/>
    </source>
</evidence>
<gene>
    <name evidence="2" type="ORF">LCGC14_0144460</name>
</gene>
<comment type="caution">
    <text evidence="2">The sequence shown here is derived from an EMBL/GenBank/DDBJ whole genome shotgun (WGS) entry which is preliminary data.</text>
</comment>
<keyword evidence="1" id="KW-1133">Transmembrane helix</keyword>
<dbReference type="EMBL" id="LAZR01000050">
    <property type="protein sequence ID" value="KKN98766.1"/>
    <property type="molecule type" value="Genomic_DNA"/>
</dbReference>
<accession>A0A0F9XI09</accession>